<sequence>MPAAAAKIKKDTKTPAKKAPVKKTQKAAPAQKDTESSKRKRVSFNEESNKKKTVGNKAKKVAVEEEKPVLEESDDSEEEKVVEKVEEEAEEEDLTEEQEEALRKEILGDMASSDEDEDSSDDEVNAIDSNENIVTLDGKKMEESMAETKKKFDKKSKATKTPKVEEKGAVYLGRIPHGFYEKEMRGYFSQFGDISRLRLSRNKKTGRSKHYGFIEFESADVAEIVAETMHNYLLFEHMLQCKVIPAEKVHENLFAGADKVYKPFNSELRNRQIHNKKKTPEELEQKCKALKKTEKKLRKEIKEAGIDYDFPSFA</sequence>
<keyword evidence="9" id="KW-1185">Reference proteome</keyword>
<dbReference type="OrthoDB" id="21467at2759"/>
<dbReference type="GO" id="GO:0003723">
    <property type="term" value="F:RNA binding"/>
    <property type="evidence" value="ECO:0007669"/>
    <property type="project" value="UniProtKB-UniRule"/>
</dbReference>
<keyword evidence="3" id="KW-0539">Nucleus</keyword>
<evidence type="ECO:0000313" key="9">
    <source>
        <dbReference type="Proteomes" id="UP000053815"/>
    </source>
</evidence>
<dbReference type="Pfam" id="PF00076">
    <property type="entry name" value="RRM_1"/>
    <property type="match status" value="1"/>
</dbReference>
<evidence type="ECO:0000256" key="6">
    <source>
        <dbReference type="SAM" id="MobiDB-lite"/>
    </source>
</evidence>
<reference evidence="8" key="1">
    <citation type="submission" date="2014-09" db="EMBL/GenBank/DDBJ databases">
        <title>Draft genome sequence of an oleaginous Mucoromycotina fungus Mucor ambiguus NBRC6742.</title>
        <authorList>
            <person name="Takeda I."/>
            <person name="Yamane N."/>
            <person name="Morita T."/>
            <person name="Tamano K."/>
            <person name="Machida M."/>
            <person name="Baker S."/>
            <person name="Koike H."/>
        </authorList>
    </citation>
    <scope>NUCLEOTIDE SEQUENCE</scope>
    <source>
        <strain evidence="8">NBRC 6742</strain>
    </source>
</reference>
<evidence type="ECO:0000256" key="1">
    <source>
        <dbReference type="ARBA" id="ARBA00004604"/>
    </source>
</evidence>
<feature type="compositionally biased region" description="Basic and acidic residues" evidence="6">
    <location>
        <begin position="61"/>
        <end position="70"/>
    </location>
</feature>
<protein>
    <submittedName>
        <fullName evidence="8">FHA domain-interacting nucleolar phosphoprotein</fullName>
    </submittedName>
</protein>
<dbReference type="PANTHER" id="PTHR46754">
    <property type="entry name" value="MKI67 FHA DOMAIN-INTERACTING NUCLEOLAR PHOSPHOPROTEIN"/>
    <property type="match status" value="1"/>
</dbReference>
<dbReference type="AlphaFoldDB" id="A0A0C9LUD5"/>
<dbReference type="CDD" id="cd12307">
    <property type="entry name" value="RRM_NIFK_like"/>
    <property type="match status" value="1"/>
</dbReference>
<feature type="compositionally biased region" description="Basic and acidic residues" evidence="6">
    <location>
        <begin position="32"/>
        <end position="50"/>
    </location>
</feature>
<name>A0A0C9LUD5_9FUNG</name>
<dbReference type="InterPro" id="IPR000504">
    <property type="entry name" value="RRM_dom"/>
</dbReference>
<proteinExistence type="predicted"/>
<feature type="compositionally biased region" description="Basic and acidic residues" evidence="6">
    <location>
        <begin position="137"/>
        <end position="150"/>
    </location>
</feature>
<feature type="compositionally biased region" description="Basic residues" evidence="6">
    <location>
        <begin position="15"/>
        <end position="25"/>
    </location>
</feature>
<dbReference type="InterPro" id="IPR035979">
    <property type="entry name" value="RBD_domain_sf"/>
</dbReference>
<evidence type="ECO:0000256" key="2">
    <source>
        <dbReference type="ARBA" id="ARBA00022884"/>
    </source>
</evidence>
<evidence type="ECO:0000256" key="5">
    <source>
        <dbReference type="SAM" id="Coils"/>
    </source>
</evidence>
<gene>
    <name evidence="8" type="ORF">MAM1_0074c04300</name>
</gene>
<dbReference type="InterPro" id="IPR012677">
    <property type="entry name" value="Nucleotide-bd_a/b_plait_sf"/>
</dbReference>
<evidence type="ECO:0000256" key="4">
    <source>
        <dbReference type="PROSITE-ProRule" id="PRU00176"/>
    </source>
</evidence>
<feature type="compositionally biased region" description="Basic residues" evidence="6">
    <location>
        <begin position="151"/>
        <end position="160"/>
    </location>
</feature>
<dbReference type="STRING" id="91626.A0A0C9LUD5"/>
<dbReference type="Gene3D" id="3.30.70.330">
    <property type="match status" value="1"/>
</dbReference>
<feature type="domain" description="RRM" evidence="7">
    <location>
        <begin position="168"/>
        <end position="251"/>
    </location>
</feature>
<feature type="coiled-coil region" evidence="5">
    <location>
        <begin position="280"/>
        <end position="307"/>
    </location>
</feature>
<dbReference type="SUPFAM" id="SSF54928">
    <property type="entry name" value="RNA-binding domain, RBD"/>
    <property type="match status" value="1"/>
</dbReference>
<organism evidence="8">
    <name type="scientific">Mucor ambiguus</name>
    <dbReference type="NCBI Taxonomy" id="91626"/>
    <lineage>
        <taxon>Eukaryota</taxon>
        <taxon>Fungi</taxon>
        <taxon>Fungi incertae sedis</taxon>
        <taxon>Mucoromycota</taxon>
        <taxon>Mucoromycotina</taxon>
        <taxon>Mucoromycetes</taxon>
        <taxon>Mucorales</taxon>
        <taxon>Mucorineae</taxon>
        <taxon>Mucoraceae</taxon>
        <taxon>Mucor</taxon>
    </lineage>
</organism>
<dbReference type="SMART" id="SM00360">
    <property type="entry name" value="RRM"/>
    <property type="match status" value="1"/>
</dbReference>
<evidence type="ECO:0000313" key="8">
    <source>
        <dbReference type="EMBL" id="GAN04835.1"/>
    </source>
</evidence>
<keyword evidence="2 4" id="KW-0694">RNA-binding</keyword>
<keyword evidence="5" id="KW-0175">Coiled coil</keyword>
<dbReference type="PROSITE" id="PS50102">
    <property type="entry name" value="RRM"/>
    <property type="match status" value="1"/>
</dbReference>
<dbReference type="Proteomes" id="UP000053815">
    <property type="component" value="Unassembled WGS sequence"/>
</dbReference>
<feature type="compositionally biased region" description="Acidic residues" evidence="6">
    <location>
        <begin position="112"/>
        <end position="125"/>
    </location>
</feature>
<feature type="compositionally biased region" description="Acidic residues" evidence="6">
    <location>
        <begin position="85"/>
        <end position="99"/>
    </location>
</feature>
<evidence type="ECO:0000256" key="3">
    <source>
        <dbReference type="ARBA" id="ARBA00023242"/>
    </source>
</evidence>
<accession>A0A0C9LUD5</accession>
<feature type="compositionally biased region" description="Basic residues" evidence="6">
    <location>
        <begin position="51"/>
        <end position="60"/>
    </location>
</feature>
<dbReference type="GO" id="GO:0005730">
    <property type="term" value="C:nucleolus"/>
    <property type="evidence" value="ECO:0007669"/>
    <property type="project" value="UniProtKB-SubCell"/>
</dbReference>
<evidence type="ECO:0000259" key="7">
    <source>
        <dbReference type="PROSITE" id="PS50102"/>
    </source>
</evidence>
<feature type="region of interest" description="Disordered" evidence="6">
    <location>
        <begin position="1"/>
        <end position="160"/>
    </location>
</feature>
<comment type="subcellular location">
    <subcellularLocation>
        <location evidence="1">Nucleus</location>
        <location evidence="1">Nucleolus</location>
    </subcellularLocation>
</comment>
<dbReference type="EMBL" id="DF836363">
    <property type="protein sequence ID" value="GAN04835.1"/>
    <property type="molecule type" value="Genomic_DNA"/>
</dbReference>